<accession>A0A644YBD5</accession>
<organism evidence="1">
    <name type="scientific">bioreactor metagenome</name>
    <dbReference type="NCBI Taxonomy" id="1076179"/>
    <lineage>
        <taxon>unclassified sequences</taxon>
        <taxon>metagenomes</taxon>
        <taxon>ecological metagenomes</taxon>
    </lineage>
</organism>
<sequence length="315" mass="35543">MINKDYLYTNIYSDISDFRPLSNSTYIYAYSPEGRSHIVDDLRKLSPDVSYVELELVRDEKDVIIDKTSGNKYFLRSSNSIKDFFNTYKSDMVYIDVSGLNNRISASLLNNALKIDEERGLKIRVLYAEPSSYKIKQFTLEGVFNDLSEKIDGIEPLPGFASIIPDPVDMIFIALLGFEGGRFTHLIENVQPPSDNITPVIGVPGFRIEYPFVALWGNRQPLGETKSWNNIRYITANSLVDAYLLLSKIRKKSPDSKIVLAPIGTKPHAIGAILFAIKYPKQVEIVYDNPKRKTTRTDGVGLIVECDINSLLAEN</sequence>
<protein>
    <submittedName>
        <fullName evidence="1">Uncharacterized protein</fullName>
    </submittedName>
</protein>
<proteinExistence type="predicted"/>
<evidence type="ECO:0000313" key="1">
    <source>
        <dbReference type="EMBL" id="MPM25922.1"/>
    </source>
</evidence>
<name>A0A644YBD5_9ZZZZ</name>
<dbReference type="EMBL" id="VSSQ01004609">
    <property type="protein sequence ID" value="MPM25922.1"/>
    <property type="molecule type" value="Genomic_DNA"/>
</dbReference>
<reference evidence="1" key="1">
    <citation type="submission" date="2019-08" db="EMBL/GenBank/DDBJ databases">
        <authorList>
            <person name="Kucharzyk K."/>
            <person name="Murdoch R.W."/>
            <person name="Higgins S."/>
            <person name="Loffler F."/>
        </authorList>
    </citation>
    <scope>NUCLEOTIDE SEQUENCE</scope>
</reference>
<gene>
    <name evidence="1" type="ORF">SDC9_72423</name>
</gene>
<dbReference type="AlphaFoldDB" id="A0A644YBD5"/>
<comment type="caution">
    <text evidence="1">The sequence shown here is derived from an EMBL/GenBank/DDBJ whole genome shotgun (WGS) entry which is preliminary data.</text>
</comment>